<name>A0A8M1KS47_CLUHA</name>
<keyword evidence="2" id="KW-1185">Reference proteome</keyword>
<dbReference type="CTD" id="122133332"/>
<dbReference type="InterPro" id="IPR008554">
    <property type="entry name" value="Glutaredoxin-like"/>
</dbReference>
<dbReference type="InterPro" id="IPR052565">
    <property type="entry name" value="Glutaredoxin-like_YDR286C"/>
</dbReference>
<evidence type="ECO:0000256" key="1">
    <source>
        <dbReference type="RuleBase" id="RU363082"/>
    </source>
</evidence>
<dbReference type="PANTHER" id="PTHR33558">
    <property type="entry name" value="GLUTAREDOXIN-LIKE PROTEIN C5ORF63 HOMOLOG"/>
    <property type="match status" value="1"/>
</dbReference>
<keyword evidence="1" id="KW-0249">Electron transport</keyword>
<dbReference type="InterPro" id="IPR036249">
    <property type="entry name" value="Thioredoxin-like_sf"/>
</dbReference>
<comment type="similarity">
    <text evidence="1">Belongs to the glutaredoxin family.</text>
</comment>
<dbReference type="PANTHER" id="PTHR33558:SF1">
    <property type="entry name" value="GLUTAREDOXIN-LIKE PROTEIN C5ORF63 HOMOLOG"/>
    <property type="match status" value="1"/>
</dbReference>
<dbReference type="KEGG" id="char:122133332"/>
<dbReference type="AlphaFoldDB" id="A0A8M1KS47"/>
<dbReference type="Pfam" id="PF05768">
    <property type="entry name" value="Glrx-like"/>
    <property type="match status" value="1"/>
</dbReference>
<sequence>MHWLRNLRPKSSLLLLIRRPYCSSRQLPTLTLFTKDPCSLCDDAKEVLEPYKHRYTLQEVDITLPENKVWYDRYKFDIPAFHLNGQFLMMHRVNTTLLEKRLAKLEDSN</sequence>
<dbReference type="FunFam" id="3.40.30.10:FF:000628">
    <property type="entry name" value="Glutaredoxin-like protein C5orf63 homolog"/>
    <property type="match status" value="1"/>
</dbReference>
<organism evidence="2 3">
    <name type="scientific">Clupea harengus</name>
    <name type="common">Atlantic herring</name>
    <dbReference type="NCBI Taxonomy" id="7950"/>
    <lineage>
        <taxon>Eukaryota</taxon>
        <taxon>Metazoa</taxon>
        <taxon>Chordata</taxon>
        <taxon>Craniata</taxon>
        <taxon>Vertebrata</taxon>
        <taxon>Euteleostomi</taxon>
        <taxon>Actinopterygii</taxon>
        <taxon>Neopterygii</taxon>
        <taxon>Teleostei</taxon>
        <taxon>Clupei</taxon>
        <taxon>Clupeiformes</taxon>
        <taxon>Clupeoidei</taxon>
        <taxon>Clupeidae</taxon>
        <taxon>Clupea</taxon>
    </lineage>
</organism>
<protein>
    <recommendedName>
        <fullName evidence="1">Glutaredoxin-like protein</fullName>
    </recommendedName>
</protein>
<dbReference type="OrthoDB" id="429967at2759"/>
<dbReference type="SUPFAM" id="SSF52833">
    <property type="entry name" value="Thioredoxin-like"/>
    <property type="match status" value="1"/>
</dbReference>
<proteinExistence type="inferred from homology"/>
<accession>A0A8M1KS47</accession>
<gene>
    <name evidence="3" type="primary">c12h5orf63</name>
</gene>
<dbReference type="RefSeq" id="XP_042565243.1">
    <property type="nucleotide sequence ID" value="XM_042709309.1"/>
</dbReference>
<evidence type="ECO:0000313" key="3">
    <source>
        <dbReference type="RefSeq" id="XP_042565243.1"/>
    </source>
</evidence>
<dbReference type="Gene3D" id="3.40.30.10">
    <property type="entry name" value="Glutaredoxin"/>
    <property type="match status" value="1"/>
</dbReference>
<reference evidence="3" key="1">
    <citation type="submission" date="2025-08" db="UniProtKB">
        <authorList>
            <consortium name="RefSeq"/>
        </authorList>
    </citation>
    <scope>IDENTIFICATION</scope>
</reference>
<dbReference type="Proteomes" id="UP000515152">
    <property type="component" value="Chromosome 12"/>
</dbReference>
<dbReference type="GeneID" id="122133332"/>
<keyword evidence="1" id="KW-0813">Transport</keyword>
<evidence type="ECO:0000313" key="2">
    <source>
        <dbReference type="Proteomes" id="UP000515152"/>
    </source>
</evidence>